<dbReference type="PANTHER" id="PTHR42996">
    <property type="entry name" value="PHOSPHATE-BINDING PROTEIN PSTS"/>
    <property type="match status" value="1"/>
</dbReference>
<proteinExistence type="inferred from homology"/>
<dbReference type="PANTHER" id="PTHR42996:SF1">
    <property type="entry name" value="PHOSPHATE-BINDING PROTEIN PSTS"/>
    <property type="match status" value="1"/>
</dbReference>
<comment type="function">
    <text evidence="1 7">Part of the ABC transporter complex PstSACB involved in phosphate import.</text>
</comment>
<dbReference type="CDD" id="cd13565">
    <property type="entry name" value="PBP2_PstS"/>
    <property type="match status" value="1"/>
</dbReference>
<evidence type="ECO:0000256" key="1">
    <source>
        <dbReference type="ARBA" id="ARBA00002841"/>
    </source>
</evidence>
<evidence type="ECO:0000256" key="4">
    <source>
        <dbReference type="ARBA" id="ARBA00021889"/>
    </source>
</evidence>
<evidence type="ECO:0000259" key="9">
    <source>
        <dbReference type="Pfam" id="PF12849"/>
    </source>
</evidence>
<feature type="chain" id="PRO_5046620358" description="Phosphate-binding protein PstS" evidence="8">
    <location>
        <begin position="28"/>
        <end position="356"/>
    </location>
</feature>
<dbReference type="Proteomes" id="UP000748752">
    <property type="component" value="Unassembled WGS sequence"/>
</dbReference>
<feature type="signal peptide" evidence="8">
    <location>
        <begin position="1"/>
        <end position="27"/>
    </location>
</feature>
<evidence type="ECO:0000256" key="6">
    <source>
        <dbReference type="ARBA" id="ARBA00022592"/>
    </source>
</evidence>
<evidence type="ECO:0000256" key="5">
    <source>
        <dbReference type="ARBA" id="ARBA00022448"/>
    </source>
</evidence>
<evidence type="ECO:0000256" key="8">
    <source>
        <dbReference type="SAM" id="SignalP"/>
    </source>
</evidence>
<comment type="caution">
    <text evidence="10">The sequence shown here is derived from an EMBL/GenBank/DDBJ whole genome shotgun (WGS) entry which is preliminary data.</text>
</comment>
<sequence>MNYTHLMKTAALAGAIATLGVSASAQADVKLNGSGASFPFPIYSAWFKQFSTDKKVKEEFNPTGARVDYQAKGSGAGIKDLQEGAVDFAGSDAAMSDEEIKVVNEKQGKDVVLLPMTAGEVVLAYNLKGVDELKLPRDVYPKIFSGEITNWSEIDSDLPDEKITVVVRSDSSGTSYVFTGHLSEIYPGFKDVGHSKSPNWPSQANFIKAPKNDGIMAQVKQNEGTIGYVEYGYAKLTGHKQVAELENKAGNFVAPGPESGAAAIASAEFPEGTLPGGAPDLRAWVYDPAGENAYPIASMTWLLFYTDYEDDKLEVIQNLLNYTTSEAAQGQADGLGYVPLPDDVIEQVREAAKVIQ</sequence>
<name>A0ABS1CGV2_9GAMM</name>
<evidence type="ECO:0000256" key="7">
    <source>
        <dbReference type="PIRNR" id="PIRNR002756"/>
    </source>
</evidence>
<reference evidence="10 11" key="1">
    <citation type="journal article" date="2020" name="Microorganisms">
        <title>Osmotic Adaptation and Compatible Solute Biosynthesis of Phototrophic Bacteria as Revealed from Genome Analyses.</title>
        <authorList>
            <person name="Imhoff J.F."/>
            <person name="Rahn T."/>
            <person name="Kunzel S."/>
            <person name="Keller A."/>
            <person name="Neulinger S.C."/>
        </authorList>
    </citation>
    <scope>NUCLEOTIDE SEQUENCE [LARGE SCALE GENOMIC DNA]</scope>
    <source>
        <strain evidence="10 11">DSM 6210</strain>
    </source>
</reference>
<organism evidence="10 11">
    <name type="scientific">Thiohalocapsa halophila</name>
    <dbReference type="NCBI Taxonomy" id="69359"/>
    <lineage>
        <taxon>Bacteria</taxon>
        <taxon>Pseudomonadati</taxon>
        <taxon>Pseudomonadota</taxon>
        <taxon>Gammaproteobacteria</taxon>
        <taxon>Chromatiales</taxon>
        <taxon>Chromatiaceae</taxon>
        <taxon>Thiohalocapsa</taxon>
    </lineage>
</organism>
<comment type="subunit">
    <text evidence="3 7">The complex is composed of two ATP-binding proteins (PstB), two transmembrane proteins (PstC and PstA) and a solute-binding protein (PstS).</text>
</comment>
<evidence type="ECO:0000313" key="10">
    <source>
        <dbReference type="EMBL" id="MBK1631128.1"/>
    </source>
</evidence>
<dbReference type="InterPro" id="IPR005673">
    <property type="entry name" value="ABC_phos-bd_PstS"/>
</dbReference>
<keyword evidence="11" id="KW-1185">Reference proteome</keyword>
<evidence type="ECO:0000256" key="2">
    <source>
        <dbReference type="ARBA" id="ARBA00008725"/>
    </source>
</evidence>
<dbReference type="Pfam" id="PF12849">
    <property type="entry name" value="PBP_like_2"/>
    <property type="match status" value="1"/>
</dbReference>
<feature type="domain" description="PBP" evidence="9">
    <location>
        <begin position="22"/>
        <end position="326"/>
    </location>
</feature>
<protein>
    <recommendedName>
        <fullName evidence="4 7">Phosphate-binding protein PstS</fullName>
    </recommendedName>
</protein>
<dbReference type="EMBL" id="NRRV01000021">
    <property type="protein sequence ID" value="MBK1631128.1"/>
    <property type="molecule type" value="Genomic_DNA"/>
</dbReference>
<comment type="similarity">
    <text evidence="2 7">Belongs to the PstS family.</text>
</comment>
<dbReference type="PIRSF" id="PIRSF002756">
    <property type="entry name" value="PstS"/>
    <property type="match status" value="1"/>
</dbReference>
<evidence type="ECO:0000313" key="11">
    <source>
        <dbReference type="Proteomes" id="UP000748752"/>
    </source>
</evidence>
<keyword evidence="8" id="KW-0732">Signal</keyword>
<accession>A0ABS1CGV2</accession>
<dbReference type="InterPro" id="IPR024370">
    <property type="entry name" value="PBP_domain"/>
</dbReference>
<evidence type="ECO:0000256" key="3">
    <source>
        <dbReference type="ARBA" id="ARBA00011529"/>
    </source>
</evidence>
<gene>
    <name evidence="10" type="primary">pstS</name>
    <name evidence="10" type="ORF">CKO31_10310</name>
</gene>
<keyword evidence="5 7" id="KW-0813">Transport</keyword>
<dbReference type="Gene3D" id="3.40.190.10">
    <property type="entry name" value="Periplasmic binding protein-like II"/>
    <property type="match status" value="2"/>
</dbReference>
<dbReference type="NCBIfam" id="TIGR00975">
    <property type="entry name" value="3a0107s03"/>
    <property type="match status" value="1"/>
</dbReference>
<keyword evidence="6 7" id="KW-0592">Phosphate transport</keyword>
<dbReference type="InterPro" id="IPR050962">
    <property type="entry name" value="Phosphate-bind_PstS"/>
</dbReference>
<dbReference type="RefSeq" id="WP_200236822.1">
    <property type="nucleotide sequence ID" value="NZ_NRRV01000021.1"/>
</dbReference>
<dbReference type="SUPFAM" id="SSF53850">
    <property type="entry name" value="Periplasmic binding protein-like II"/>
    <property type="match status" value="1"/>
</dbReference>